<dbReference type="Gene3D" id="3.30.420.40">
    <property type="match status" value="1"/>
</dbReference>
<gene>
    <name evidence="2" type="ORF">DCAF_LOCUS23358</name>
</gene>
<evidence type="ECO:0000313" key="2">
    <source>
        <dbReference type="EMBL" id="CAK7350618.1"/>
    </source>
</evidence>
<accession>A0AAV1SK37</accession>
<feature type="signal peptide" evidence="1">
    <location>
        <begin position="1"/>
        <end position="19"/>
    </location>
</feature>
<keyword evidence="1" id="KW-0732">Signal</keyword>
<comment type="caution">
    <text evidence="2">The sequence shown here is derived from an EMBL/GenBank/DDBJ whole genome shotgun (WGS) entry which is preliminary data.</text>
</comment>
<sequence>MNRLKPILLSLVTLVQVIASPGDKPMIVVTYKGEEKRVVAQEISSIVLIKMREIDEALHYQECYGYGPYLLQ</sequence>
<proteinExistence type="predicted"/>
<reference evidence="2 3" key="1">
    <citation type="submission" date="2024-01" db="EMBL/GenBank/DDBJ databases">
        <authorList>
            <person name="Waweru B."/>
        </authorList>
    </citation>
    <scope>NUCLEOTIDE SEQUENCE [LARGE SCALE GENOMIC DNA]</scope>
</reference>
<dbReference type="AlphaFoldDB" id="A0AAV1SK37"/>
<organism evidence="2 3">
    <name type="scientific">Dovyalis caffra</name>
    <dbReference type="NCBI Taxonomy" id="77055"/>
    <lineage>
        <taxon>Eukaryota</taxon>
        <taxon>Viridiplantae</taxon>
        <taxon>Streptophyta</taxon>
        <taxon>Embryophyta</taxon>
        <taxon>Tracheophyta</taxon>
        <taxon>Spermatophyta</taxon>
        <taxon>Magnoliopsida</taxon>
        <taxon>eudicotyledons</taxon>
        <taxon>Gunneridae</taxon>
        <taxon>Pentapetalae</taxon>
        <taxon>rosids</taxon>
        <taxon>fabids</taxon>
        <taxon>Malpighiales</taxon>
        <taxon>Salicaceae</taxon>
        <taxon>Flacourtieae</taxon>
        <taxon>Dovyalis</taxon>
    </lineage>
</organism>
<dbReference type="EMBL" id="CAWUPB010001184">
    <property type="protein sequence ID" value="CAK7350618.1"/>
    <property type="molecule type" value="Genomic_DNA"/>
</dbReference>
<keyword evidence="3" id="KW-1185">Reference proteome</keyword>
<feature type="chain" id="PRO_5043527801" evidence="1">
    <location>
        <begin position="20"/>
        <end position="72"/>
    </location>
</feature>
<evidence type="ECO:0000256" key="1">
    <source>
        <dbReference type="SAM" id="SignalP"/>
    </source>
</evidence>
<dbReference type="Proteomes" id="UP001314170">
    <property type="component" value="Unassembled WGS sequence"/>
</dbReference>
<evidence type="ECO:0000313" key="3">
    <source>
        <dbReference type="Proteomes" id="UP001314170"/>
    </source>
</evidence>
<protein>
    <submittedName>
        <fullName evidence="2">Uncharacterized protein</fullName>
    </submittedName>
</protein>
<name>A0AAV1SK37_9ROSI</name>